<feature type="non-terminal residue" evidence="10">
    <location>
        <position position="1354"/>
    </location>
</feature>
<feature type="region of interest" description="Disordered" evidence="7">
    <location>
        <begin position="804"/>
        <end position="892"/>
    </location>
</feature>
<dbReference type="SUPFAM" id="SSF47473">
    <property type="entry name" value="EF-hand"/>
    <property type="match status" value="1"/>
</dbReference>
<evidence type="ECO:0000313" key="10">
    <source>
        <dbReference type="EMBL" id="CAE8632548.1"/>
    </source>
</evidence>
<dbReference type="GO" id="GO:0005248">
    <property type="term" value="F:voltage-gated sodium channel activity"/>
    <property type="evidence" value="ECO:0007669"/>
    <property type="project" value="TreeGrafter"/>
</dbReference>
<comment type="caution">
    <text evidence="10">The sequence shown here is derived from an EMBL/GenBank/DDBJ whole genome shotgun (WGS) entry which is preliminary data.</text>
</comment>
<evidence type="ECO:0000256" key="6">
    <source>
        <dbReference type="PROSITE-ProRule" id="PRU00708"/>
    </source>
</evidence>
<dbReference type="Gene3D" id="1.20.120.350">
    <property type="entry name" value="Voltage-gated potassium channels. Chain C"/>
    <property type="match status" value="1"/>
</dbReference>
<evidence type="ECO:0000256" key="5">
    <source>
        <dbReference type="ARBA" id="ARBA00023136"/>
    </source>
</evidence>
<evidence type="ECO:0000256" key="1">
    <source>
        <dbReference type="ARBA" id="ARBA00004141"/>
    </source>
</evidence>
<dbReference type="PANTHER" id="PTHR10037:SF62">
    <property type="entry name" value="SODIUM CHANNEL PROTEIN 60E"/>
    <property type="match status" value="1"/>
</dbReference>
<dbReference type="InterPro" id="IPR005821">
    <property type="entry name" value="Ion_trans_dom"/>
</dbReference>
<keyword evidence="2 8" id="KW-0812">Transmembrane</keyword>
<feature type="transmembrane region" description="Helical" evidence="8">
    <location>
        <begin position="997"/>
        <end position="1019"/>
    </location>
</feature>
<feature type="region of interest" description="Disordered" evidence="7">
    <location>
        <begin position="766"/>
        <end position="786"/>
    </location>
</feature>
<comment type="subcellular location">
    <subcellularLocation>
        <location evidence="1">Membrane</location>
        <topology evidence="1">Multi-pass membrane protein</topology>
    </subcellularLocation>
</comment>
<evidence type="ECO:0000256" key="7">
    <source>
        <dbReference type="SAM" id="MobiDB-lite"/>
    </source>
</evidence>
<keyword evidence="4 8" id="KW-1133">Transmembrane helix</keyword>
<dbReference type="SMART" id="SM00054">
    <property type="entry name" value="EFh"/>
    <property type="match status" value="2"/>
</dbReference>
<evidence type="ECO:0000256" key="8">
    <source>
        <dbReference type="SAM" id="Phobius"/>
    </source>
</evidence>
<feature type="compositionally biased region" description="Polar residues" evidence="7">
    <location>
        <begin position="819"/>
        <end position="832"/>
    </location>
</feature>
<dbReference type="PROSITE" id="PS50222">
    <property type="entry name" value="EF_HAND_2"/>
    <property type="match status" value="2"/>
</dbReference>
<feature type="domain" description="EF-hand" evidence="9">
    <location>
        <begin position="1204"/>
        <end position="1239"/>
    </location>
</feature>
<reference evidence="10" key="1">
    <citation type="submission" date="2021-02" db="EMBL/GenBank/DDBJ databases">
        <authorList>
            <person name="Dougan E. K."/>
            <person name="Rhodes N."/>
            <person name="Thang M."/>
            <person name="Chan C."/>
        </authorList>
    </citation>
    <scope>NUCLEOTIDE SEQUENCE</scope>
</reference>
<evidence type="ECO:0000256" key="4">
    <source>
        <dbReference type="ARBA" id="ARBA00022989"/>
    </source>
</evidence>
<feature type="transmembrane region" description="Helical" evidence="8">
    <location>
        <begin position="964"/>
        <end position="985"/>
    </location>
</feature>
<dbReference type="Proteomes" id="UP000654075">
    <property type="component" value="Unassembled WGS sequence"/>
</dbReference>
<feature type="transmembrane region" description="Helical" evidence="8">
    <location>
        <begin position="1158"/>
        <end position="1180"/>
    </location>
</feature>
<accession>A0A813H474</accession>
<dbReference type="GO" id="GO:0005509">
    <property type="term" value="F:calcium ion binding"/>
    <property type="evidence" value="ECO:0007669"/>
    <property type="project" value="InterPro"/>
</dbReference>
<keyword evidence="5 8" id="KW-0472">Membrane</keyword>
<dbReference type="SUPFAM" id="SSF81324">
    <property type="entry name" value="Voltage-gated potassium channels"/>
    <property type="match status" value="1"/>
</dbReference>
<feature type="domain" description="EF-hand" evidence="9">
    <location>
        <begin position="1247"/>
        <end position="1282"/>
    </location>
</feature>
<dbReference type="InterPro" id="IPR011990">
    <property type="entry name" value="TPR-like_helical_dom_sf"/>
</dbReference>
<dbReference type="InterPro" id="IPR011992">
    <property type="entry name" value="EF-hand-dom_pair"/>
</dbReference>
<dbReference type="OrthoDB" id="427950at2759"/>
<dbReference type="InterPro" id="IPR002885">
    <property type="entry name" value="PPR_rpt"/>
</dbReference>
<proteinExistence type="predicted"/>
<protein>
    <recommendedName>
        <fullName evidence="9">EF-hand domain-containing protein</fullName>
    </recommendedName>
</protein>
<dbReference type="PROSITE" id="PS51375">
    <property type="entry name" value="PPR"/>
    <property type="match status" value="1"/>
</dbReference>
<feature type="transmembrane region" description="Helical" evidence="8">
    <location>
        <begin position="1078"/>
        <end position="1099"/>
    </location>
</feature>
<name>A0A813H474_POLGL</name>
<dbReference type="Pfam" id="PF00520">
    <property type="entry name" value="Ion_trans"/>
    <property type="match status" value="1"/>
</dbReference>
<dbReference type="InterPro" id="IPR002048">
    <property type="entry name" value="EF_hand_dom"/>
</dbReference>
<evidence type="ECO:0000259" key="9">
    <source>
        <dbReference type="PROSITE" id="PS50222"/>
    </source>
</evidence>
<dbReference type="PANTHER" id="PTHR10037">
    <property type="entry name" value="VOLTAGE-GATED CATION CHANNEL CALCIUM AND SODIUM"/>
    <property type="match status" value="1"/>
</dbReference>
<evidence type="ECO:0000256" key="2">
    <source>
        <dbReference type="ARBA" id="ARBA00022692"/>
    </source>
</evidence>
<dbReference type="EMBL" id="CAJNNV010030450">
    <property type="protein sequence ID" value="CAE8632548.1"/>
    <property type="molecule type" value="Genomic_DNA"/>
</dbReference>
<sequence length="1354" mass="149032">QLPVLKDLQTEICSLKMRSMAGEKFVRVAVKDDLFAEEHSRSAYAHRNLLNSDTRHNRVVQRIHSLCSIFRNQPGFFSPVFEVIDSGNALVDLSFEPPGLAGKQEADNPLPWRVLLVDRSASSSSPGTYVGDAGPGNVPSAAPQVRLKSRLVFVPTELIRKNLSSLSPIDERGVDAERFDTSFNFYGWLGEERRHSDNGLTRSSMNNSSPLGTLNEEVASSNHKGSTALGWERVRGSILKRAASYQSNSGEDIVPAPRSATDGGGHLLTINTGDVKLSPMLRQSSLTPDSCGALRGAVATAPDSFLKFLKLDAVIVDQNQQEIARVALCLGMPAPCYPPGTMLGLDEHSIGGRFVEAGSEMCVKKVNPNGSCSLQPAKEDEFDFDTSPLDFDLKCDNHIYLNRCSYEVGDWIVYLDEHETWAGVNAQVIDVPQAFPDPQPLSLYMFAVLVDLFGSLSNWQDADASSRGRDRLGRLLRLALKAHAEEGNYSAAEALYLQLLRSGCEPGLGSLHHLMEASLRTGGFAAARRWLPRLKALNPPRDAEEFLLEMERRFREAPVVHGTGRRFGEEVFSWSAVLGAAASCRDLEAAERWYVRAEAAKASIDAVAFGALIGASVKAGRQAAERWFVRLGAARAAPNVVVFGGLLAAAAGAGDFFAAEQWFERMLKAGVKPDVRAVVHPKHTHYFFSLGGAVGDNATILVRAMLRPDGHSFGPLITGTPEACAEISREVSKLMQKHRHELTGQMQRHQDEVQIVLAARLREYSSAEKPAKVEQRSSTKANFDPRDAGIEEAEAAHIRKFGAPHSVIPVSEPDRRLSEQTFSSQVSANPSWLSPPFSADRPSQGSNANPPPYAQELVIPSKVDRSGPSQISAPISHSSTSRKDNKGARKNKKSFMGNVGGTFFTVQETPVQQFVASRFYEFASVLLILLNSAFIGIQTQHMAARALEDVAIGDVLQTEVPPSIVIFGVFFNIIFTVDLGLRWYSGGLYDFWRGEDFSWNCLDLFVVTAGIMDICFLIVTTSMGESDPPGSDFISKFSVNRVLRVIRIVKVARVIRVLKFFRELRMMIFSIMNSMKSLVWVMLVLGLLFYVFGISFTAATTEYLETTAMWEDPANKSLIRYFGTLDRSFLALYMAMAGGSDWGIIYDALGPCSFAYQLLFLVFITFALFAVVNIVTGVFVDSALTASSGDKAMVVMEEMELKKAKLDDMREIFEELDDDGSGKFTMEEFELRLSDERVGAYFSASKLDVSDAKVLFGLLDHDQSNEVSIDEFVSGCYKLQGEARSLDAKVMQFEVKFLKDAVLQLVDLMRPQSPEGMESVDLLHALPGTRTSQRRASETPVFVSPRRASKPALL</sequence>
<dbReference type="PROSITE" id="PS00018">
    <property type="entry name" value="EF_HAND_1"/>
    <property type="match status" value="1"/>
</dbReference>
<feature type="transmembrane region" description="Helical" evidence="8">
    <location>
        <begin position="1128"/>
        <end position="1146"/>
    </location>
</feature>
<feature type="compositionally biased region" description="Polar residues" evidence="7">
    <location>
        <begin position="867"/>
        <end position="879"/>
    </location>
</feature>
<dbReference type="Gene3D" id="1.10.238.10">
    <property type="entry name" value="EF-hand"/>
    <property type="match status" value="1"/>
</dbReference>
<dbReference type="InterPro" id="IPR027359">
    <property type="entry name" value="Volt_channel_dom_sf"/>
</dbReference>
<feature type="repeat" description="PPR" evidence="6">
    <location>
        <begin position="639"/>
        <end position="673"/>
    </location>
</feature>
<feature type="region of interest" description="Disordered" evidence="7">
    <location>
        <begin position="1328"/>
        <end position="1354"/>
    </location>
</feature>
<keyword evidence="11" id="KW-1185">Reference proteome</keyword>
<dbReference type="InterPro" id="IPR018247">
    <property type="entry name" value="EF_Hand_1_Ca_BS"/>
</dbReference>
<dbReference type="InterPro" id="IPR043203">
    <property type="entry name" value="VGCC_Ca_Na"/>
</dbReference>
<feature type="compositionally biased region" description="Polar residues" evidence="7">
    <location>
        <begin position="198"/>
        <end position="222"/>
    </location>
</feature>
<evidence type="ECO:0000313" key="11">
    <source>
        <dbReference type="Proteomes" id="UP000654075"/>
    </source>
</evidence>
<feature type="region of interest" description="Disordered" evidence="7">
    <location>
        <begin position="197"/>
        <end position="222"/>
    </location>
</feature>
<feature type="transmembrane region" description="Helical" evidence="8">
    <location>
        <begin position="640"/>
        <end position="658"/>
    </location>
</feature>
<organism evidence="10 11">
    <name type="scientific">Polarella glacialis</name>
    <name type="common">Dinoflagellate</name>
    <dbReference type="NCBI Taxonomy" id="89957"/>
    <lineage>
        <taxon>Eukaryota</taxon>
        <taxon>Sar</taxon>
        <taxon>Alveolata</taxon>
        <taxon>Dinophyceae</taxon>
        <taxon>Suessiales</taxon>
        <taxon>Suessiaceae</taxon>
        <taxon>Polarella</taxon>
    </lineage>
</organism>
<keyword evidence="3" id="KW-0106">Calcium</keyword>
<evidence type="ECO:0000256" key="3">
    <source>
        <dbReference type="ARBA" id="ARBA00022837"/>
    </source>
</evidence>
<feature type="transmembrane region" description="Helical" evidence="8">
    <location>
        <begin position="919"/>
        <end position="937"/>
    </location>
</feature>
<gene>
    <name evidence="10" type="ORF">PGLA1383_LOCUS48493</name>
</gene>
<dbReference type="NCBIfam" id="TIGR00756">
    <property type="entry name" value="PPR"/>
    <property type="match status" value="1"/>
</dbReference>
<dbReference type="Gene3D" id="1.25.40.10">
    <property type="entry name" value="Tetratricopeptide repeat domain"/>
    <property type="match status" value="1"/>
</dbReference>
<dbReference type="GO" id="GO:0001518">
    <property type="term" value="C:voltage-gated sodium channel complex"/>
    <property type="evidence" value="ECO:0007669"/>
    <property type="project" value="TreeGrafter"/>
</dbReference>
<dbReference type="Gene3D" id="1.10.287.70">
    <property type="match status" value="1"/>
</dbReference>